<keyword evidence="4 10" id="KW-0138">CF(0)</keyword>
<dbReference type="GO" id="GO:0015078">
    <property type="term" value="F:proton transmembrane transporter activity"/>
    <property type="evidence" value="ECO:0007669"/>
    <property type="project" value="UniProtKB-UniRule"/>
</dbReference>
<dbReference type="GO" id="GO:0045259">
    <property type="term" value="C:proton-transporting ATP synthase complex"/>
    <property type="evidence" value="ECO:0007669"/>
    <property type="project" value="UniProtKB-UniRule"/>
</dbReference>
<dbReference type="eggNOG" id="KOG4103">
    <property type="taxonomic scope" value="Eukaryota"/>
</dbReference>
<evidence type="ECO:0000313" key="12">
    <source>
        <dbReference type="EnsemblMetazoa" id="PHUM401980-PA"/>
    </source>
</evidence>
<dbReference type="PANTHER" id="PTHR12386">
    <property type="entry name" value="ATP SYNTHASE SUBUNIT"/>
    <property type="match status" value="1"/>
</dbReference>
<keyword evidence="11" id="KW-0378">Hydrolase</keyword>
<evidence type="ECO:0000313" key="11">
    <source>
        <dbReference type="EMBL" id="EEB16074.1"/>
    </source>
</evidence>
<evidence type="ECO:0000256" key="2">
    <source>
        <dbReference type="ARBA" id="ARBA00005699"/>
    </source>
</evidence>
<evidence type="ECO:0000256" key="5">
    <source>
        <dbReference type="ARBA" id="ARBA00022781"/>
    </source>
</evidence>
<reference evidence="11" key="1">
    <citation type="submission" date="2007-04" db="EMBL/GenBank/DDBJ databases">
        <title>Annotation of Pediculus humanus corporis strain USDA.</title>
        <authorList>
            <person name="Kirkness E."/>
            <person name="Hannick L."/>
            <person name="Hass B."/>
            <person name="Bruggner R."/>
            <person name="Lawson D."/>
            <person name="Bidwell S."/>
            <person name="Joardar V."/>
            <person name="Caler E."/>
            <person name="Walenz B."/>
            <person name="Inman J."/>
            <person name="Schobel S."/>
            <person name="Galinsky K."/>
            <person name="Amedeo P."/>
            <person name="Strausberg R."/>
        </authorList>
    </citation>
    <scope>NUCLEOTIDE SEQUENCE</scope>
    <source>
        <strain evidence="11">USDA</strain>
    </source>
</reference>
<evidence type="ECO:0000256" key="8">
    <source>
        <dbReference type="ARBA" id="ARBA00023136"/>
    </source>
</evidence>
<dbReference type="GeneID" id="8231072"/>
<evidence type="ECO:0000256" key="1">
    <source>
        <dbReference type="ARBA" id="ARBA00004325"/>
    </source>
</evidence>
<dbReference type="STRING" id="121224.E0VRR8"/>
<name>E0VRR8_PEDHC</name>
<keyword evidence="7 10" id="KW-0496">Mitochondrion</keyword>
<organism>
    <name type="scientific">Pediculus humanus subsp. corporis</name>
    <name type="common">Body louse</name>
    <dbReference type="NCBI Taxonomy" id="121224"/>
    <lineage>
        <taxon>Eukaryota</taxon>
        <taxon>Metazoa</taxon>
        <taxon>Ecdysozoa</taxon>
        <taxon>Arthropoda</taxon>
        <taxon>Hexapoda</taxon>
        <taxon>Insecta</taxon>
        <taxon>Pterygota</taxon>
        <taxon>Neoptera</taxon>
        <taxon>Paraneoptera</taxon>
        <taxon>Psocodea</taxon>
        <taxon>Troctomorpha</taxon>
        <taxon>Phthiraptera</taxon>
        <taxon>Anoplura</taxon>
        <taxon>Pediculidae</taxon>
        <taxon>Pediculus</taxon>
    </lineage>
</organism>
<dbReference type="OrthoDB" id="437at2759"/>
<dbReference type="VEuPathDB" id="VectorBase:PHUM401980"/>
<evidence type="ECO:0000313" key="13">
    <source>
        <dbReference type="Proteomes" id="UP000009046"/>
    </source>
</evidence>
<dbReference type="KEGG" id="phu:Phum_PHUM401980"/>
<dbReference type="RefSeq" id="XP_002428812.1">
    <property type="nucleotide sequence ID" value="XM_002428767.1"/>
</dbReference>
<dbReference type="HOGENOM" id="CLU_152793_0_0_1"/>
<proteinExistence type="inferred from homology"/>
<dbReference type="PIRSF" id="PIRSF017835">
    <property type="entry name" value="ATP-synth_g_mitoch_animal"/>
    <property type="match status" value="1"/>
</dbReference>
<keyword evidence="8 10" id="KW-0472">Membrane</keyword>
<dbReference type="CTD" id="8231072"/>
<reference evidence="12" key="3">
    <citation type="submission" date="2021-02" db="UniProtKB">
        <authorList>
            <consortium name="EnsemblMetazoa"/>
        </authorList>
    </citation>
    <scope>IDENTIFICATION</scope>
    <source>
        <strain evidence="12">USDA</strain>
    </source>
</reference>
<comment type="similarity">
    <text evidence="2 10">Belongs to the ATPase g subunit family.</text>
</comment>
<evidence type="ECO:0000256" key="4">
    <source>
        <dbReference type="ARBA" id="ARBA00022547"/>
    </source>
</evidence>
<accession>E0VRR8</accession>
<dbReference type="OMA" id="KSGAWKN"/>
<dbReference type="GO" id="GO:0016787">
    <property type="term" value="F:hydrolase activity"/>
    <property type="evidence" value="ECO:0007669"/>
    <property type="project" value="UniProtKB-KW"/>
</dbReference>
<dbReference type="AlphaFoldDB" id="E0VRR8"/>
<evidence type="ECO:0000256" key="3">
    <source>
        <dbReference type="ARBA" id="ARBA00022448"/>
    </source>
</evidence>
<evidence type="ECO:0000256" key="9">
    <source>
        <dbReference type="ARBA" id="ARBA00023310"/>
    </source>
</evidence>
<protein>
    <recommendedName>
        <fullName evidence="10">ATP synthase subunit g</fullName>
        <shortName evidence="10">ATPase subunit g</shortName>
    </recommendedName>
</protein>
<evidence type="ECO:0000256" key="7">
    <source>
        <dbReference type="ARBA" id="ARBA00023128"/>
    </source>
</evidence>
<dbReference type="EMBL" id="AAZO01004731">
    <property type="status" value="NOT_ANNOTATED_CDS"/>
    <property type="molecule type" value="Genomic_DNA"/>
</dbReference>
<dbReference type="GO" id="GO:0015986">
    <property type="term" value="P:proton motive force-driven ATP synthesis"/>
    <property type="evidence" value="ECO:0007669"/>
    <property type="project" value="UniProtKB-UniRule"/>
</dbReference>
<dbReference type="EnsemblMetazoa" id="PHUM401980-RA">
    <property type="protein sequence ID" value="PHUM401980-PA"/>
    <property type="gene ID" value="PHUM401980"/>
</dbReference>
<keyword evidence="3 10" id="KW-0813">Transport</keyword>
<dbReference type="InterPro" id="IPR006808">
    <property type="entry name" value="ATP_synth_F0_gsu_mt"/>
</dbReference>
<gene>
    <name evidence="12" type="primary">8231072</name>
    <name evidence="11" type="ORF">Phum_PHUM401980</name>
</gene>
<keyword evidence="9 10" id="KW-0066">ATP synthesis</keyword>
<keyword evidence="6 10" id="KW-0406">Ion transport</keyword>
<sequence>MAGVAAKLGNLTSCKEGTPKLQKFWYYAKVELVPPKPKDIPRIKEDIKKLVDGYKKGNWKNLTVKEAFLNAIVTTEVICWFFVGEVIARGNLSGYRFN</sequence>
<evidence type="ECO:0000256" key="6">
    <source>
        <dbReference type="ARBA" id="ARBA00023065"/>
    </source>
</evidence>
<dbReference type="FunCoup" id="E0VRR8">
    <property type="interactions" value="343"/>
</dbReference>
<dbReference type="InParanoid" id="E0VRR8"/>
<dbReference type="InterPro" id="IPR016702">
    <property type="entry name" value="ATP5MG_metazoa"/>
</dbReference>
<reference evidence="11" key="2">
    <citation type="submission" date="2007-04" db="EMBL/GenBank/DDBJ databases">
        <title>The genome of the human body louse.</title>
        <authorList>
            <consortium name="The Human Body Louse Genome Consortium"/>
            <person name="Kirkness E."/>
            <person name="Walenz B."/>
            <person name="Hass B."/>
            <person name="Bruggner R."/>
            <person name="Strausberg R."/>
        </authorList>
    </citation>
    <scope>NUCLEOTIDE SEQUENCE</scope>
    <source>
        <strain evidence="11">USDA</strain>
    </source>
</reference>
<comment type="subcellular location">
    <subcellularLocation>
        <location evidence="1">Mitochondrion membrane</location>
    </subcellularLocation>
</comment>
<dbReference type="EMBL" id="DS235494">
    <property type="protein sequence ID" value="EEB16074.1"/>
    <property type="molecule type" value="Genomic_DNA"/>
</dbReference>
<dbReference type="Proteomes" id="UP000009046">
    <property type="component" value="Unassembled WGS sequence"/>
</dbReference>
<evidence type="ECO:0000256" key="10">
    <source>
        <dbReference type="PIRNR" id="PIRNR017835"/>
    </source>
</evidence>
<keyword evidence="13" id="KW-1185">Reference proteome</keyword>
<dbReference type="Pfam" id="PF04718">
    <property type="entry name" value="ATP-synt_G"/>
    <property type="match status" value="1"/>
</dbReference>
<dbReference type="GO" id="GO:0031966">
    <property type="term" value="C:mitochondrial membrane"/>
    <property type="evidence" value="ECO:0007669"/>
    <property type="project" value="UniProtKB-SubCell"/>
</dbReference>
<keyword evidence="5 10" id="KW-0375">Hydrogen ion transport</keyword>